<dbReference type="InterPro" id="IPR013815">
    <property type="entry name" value="ATP_grasp_subdomain_1"/>
</dbReference>
<dbReference type="AlphaFoldDB" id="A0A9W7B6B3"/>
<evidence type="ECO:0000256" key="3">
    <source>
        <dbReference type="ARBA" id="ARBA00006114"/>
    </source>
</evidence>
<dbReference type="PIRSF" id="PIRSF001340">
    <property type="entry name" value="AIR_carboxylase"/>
    <property type="match status" value="1"/>
</dbReference>
<dbReference type="OrthoDB" id="15425at2759"/>
<dbReference type="SUPFAM" id="SSF52255">
    <property type="entry name" value="N5-CAIR mutase (phosphoribosylaminoimidazole carboxylase, PurE)"/>
    <property type="match status" value="1"/>
</dbReference>
<dbReference type="InterPro" id="IPR054350">
    <property type="entry name" value="PurT/PurK_preATP-grasp"/>
</dbReference>
<dbReference type="GO" id="GO:0004638">
    <property type="term" value="F:phosphoribosylaminoimidazole carboxylase activity"/>
    <property type="evidence" value="ECO:0007669"/>
    <property type="project" value="UniProtKB-EC"/>
</dbReference>
<dbReference type="Gene3D" id="3.40.50.20">
    <property type="match status" value="1"/>
</dbReference>
<dbReference type="SMART" id="SM01001">
    <property type="entry name" value="AIRC"/>
    <property type="match status" value="1"/>
</dbReference>
<organism evidence="13 14">
    <name type="scientific">Triparma strigata</name>
    <dbReference type="NCBI Taxonomy" id="1606541"/>
    <lineage>
        <taxon>Eukaryota</taxon>
        <taxon>Sar</taxon>
        <taxon>Stramenopiles</taxon>
        <taxon>Ochrophyta</taxon>
        <taxon>Bolidophyceae</taxon>
        <taxon>Parmales</taxon>
        <taxon>Triparmaceae</taxon>
        <taxon>Triparma</taxon>
    </lineage>
</organism>
<dbReference type="InterPro" id="IPR016301">
    <property type="entry name" value="Ade2_fungi/plant"/>
</dbReference>
<dbReference type="InterPro" id="IPR016185">
    <property type="entry name" value="PreATP-grasp_dom_sf"/>
</dbReference>
<dbReference type="NCBIfam" id="NF004679">
    <property type="entry name" value="PRK06019.1-5"/>
    <property type="match status" value="1"/>
</dbReference>
<keyword evidence="14" id="KW-1185">Reference proteome</keyword>
<dbReference type="InterPro" id="IPR040686">
    <property type="entry name" value="PurK_C"/>
</dbReference>
<evidence type="ECO:0000256" key="7">
    <source>
        <dbReference type="ARBA" id="ARBA00022793"/>
    </source>
</evidence>
<dbReference type="InterPro" id="IPR011054">
    <property type="entry name" value="Rudment_hybrid_motif"/>
</dbReference>
<dbReference type="PROSITE" id="PS50975">
    <property type="entry name" value="ATP_GRASP"/>
    <property type="match status" value="1"/>
</dbReference>
<keyword evidence="5 11" id="KW-0547">Nucleotide-binding</keyword>
<dbReference type="Pfam" id="PF22660">
    <property type="entry name" value="RS_preATP-grasp-like"/>
    <property type="match status" value="1"/>
</dbReference>
<dbReference type="FunFam" id="3.30.470.20:FF:000037">
    <property type="entry name" value="Phosphoribosylaminoimidazole carboxylase, chloroplastic"/>
    <property type="match status" value="1"/>
</dbReference>
<comment type="catalytic activity">
    <reaction evidence="1">
        <text>5-amino-1-(5-phospho-D-ribosyl)imidazole-4-carboxylate + H(+) = 5-amino-1-(5-phospho-beta-D-ribosyl)imidazole + CO2</text>
        <dbReference type="Rhea" id="RHEA:10792"/>
        <dbReference type="ChEBI" id="CHEBI:15378"/>
        <dbReference type="ChEBI" id="CHEBI:16526"/>
        <dbReference type="ChEBI" id="CHEBI:77657"/>
        <dbReference type="ChEBI" id="CHEBI:137981"/>
        <dbReference type="EC" id="4.1.1.21"/>
    </reaction>
</comment>
<evidence type="ECO:0000256" key="1">
    <source>
        <dbReference type="ARBA" id="ARBA00001244"/>
    </source>
</evidence>
<dbReference type="InterPro" id="IPR033747">
    <property type="entry name" value="PurE_ClassI"/>
</dbReference>
<evidence type="ECO:0000256" key="6">
    <source>
        <dbReference type="ARBA" id="ARBA00022755"/>
    </source>
</evidence>
<dbReference type="HAMAP" id="MF_01928">
    <property type="entry name" value="PurK"/>
    <property type="match status" value="1"/>
</dbReference>
<evidence type="ECO:0000256" key="5">
    <source>
        <dbReference type="ARBA" id="ARBA00022741"/>
    </source>
</evidence>
<dbReference type="PANTHER" id="PTHR11609:SF5">
    <property type="entry name" value="PHOSPHORIBOSYLAMINOIMIDAZOLE CARBOXYLASE"/>
    <property type="match status" value="1"/>
</dbReference>
<proteinExistence type="inferred from homology"/>
<reference evidence="14" key="1">
    <citation type="journal article" date="2023" name="Commun. Biol.">
        <title>Genome analysis of Parmales, the sister group of diatoms, reveals the evolutionary specialization of diatoms from phago-mixotrophs to photoautotrophs.</title>
        <authorList>
            <person name="Ban H."/>
            <person name="Sato S."/>
            <person name="Yoshikawa S."/>
            <person name="Yamada K."/>
            <person name="Nakamura Y."/>
            <person name="Ichinomiya M."/>
            <person name="Sato N."/>
            <person name="Blanc-Mathieu R."/>
            <person name="Endo H."/>
            <person name="Kuwata A."/>
            <person name="Ogata H."/>
        </authorList>
    </citation>
    <scope>NUCLEOTIDE SEQUENCE [LARGE SCALE GENOMIC DNA]</scope>
    <source>
        <strain evidence="14">NIES 3701</strain>
    </source>
</reference>
<dbReference type="EC" id="4.1.1.21" evidence="4"/>
<evidence type="ECO:0000259" key="12">
    <source>
        <dbReference type="PROSITE" id="PS50975"/>
    </source>
</evidence>
<dbReference type="Proteomes" id="UP001165085">
    <property type="component" value="Unassembled WGS sequence"/>
</dbReference>
<feature type="domain" description="ATP-grasp" evidence="12">
    <location>
        <begin position="112"/>
        <end position="304"/>
    </location>
</feature>
<evidence type="ECO:0000256" key="10">
    <source>
        <dbReference type="ARBA" id="ARBA00031607"/>
    </source>
</evidence>
<dbReference type="HAMAP" id="MF_01929">
    <property type="entry name" value="PurE_classI"/>
    <property type="match status" value="1"/>
</dbReference>
<evidence type="ECO:0000256" key="8">
    <source>
        <dbReference type="ARBA" id="ARBA00022840"/>
    </source>
</evidence>
<name>A0A9W7B6B3_9STRA</name>
<evidence type="ECO:0000256" key="2">
    <source>
        <dbReference type="ARBA" id="ARBA00004747"/>
    </source>
</evidence>
<evidence type="ECO:0000313" key="13">
    <source>
        <dbReference type="EMBL" id="GMH84642.1"/>
    </source>
</evidence>
<keyword evidence="9" id="KW-0456">Lyase</keyword>
<dbReference type="Pfam" id="PF02222">
    <property type="entry name" value="ATP-grasp"/>
    <property type="match status" value="1"/>
</dbReference>
<accession>A0A9W7B6B3</accession>
<sequence>MNATSPPVIGIIGGGQLGRMMALEAPRISLNIRCLDANGAKSPCGLFSPGGSVEGGLKEEDKLRELAKGCDVITMEIEHVSVPALAALESLGVPVRPSSNTIRLIQDKYVQKSHFEKHGIPLGRYMDCPTVEKVKEAVEVFGLPLMLKSRKEGYDGRGNAVLRSLADVDEKFNLLYNGGKSGGVYCEGWVDFVDELAVMVVKSTKGEVKSYPTVTAIQRSSVCRVVVAPARCSRSARLLAEEVARNAISSLGEGAVGIFGVELFLTKSGDILLNEVAPRPHNTGHYTQDACAVSQFENHLRAVAGMELGDTDMCVGAAAMVNVLGEGDMSSTLKVNDLAMGMERTTVHWYGKAPAKKGRKMGHINVTADSESELQGNLKKLLDAVGLTEEGGKDGGRIPKPEPLVGVIMGSDSDLPAMTSACKILDTFNIAYEVDIVSAHRTPEKMMSYARSAHQRGLQCIIAGAGGAAHLPGMVASLTPLPVIGVPIKTSTLSGVDSLYSICQMPRGIPVATVAIGNAENAGLLAVRIVGSTREGVMEKMIEYQEGLKEVVEGKSERMGEMGSKEYLKQMENKSSTVGV</sequence>
<dbReference type="Gene3D" id="3.30.470.20">
    <property type="entry name" value="ATP-grasp fold, B domain"/>
    <property type="match status" value="1"/>
</dbReference>
<keyword evidence="7" id="KW-0210">Decarboxylase</keyword>
<dbReference type="InterPro" id="IPR005875">
    <property type="entry name" value="PurK"/>
</dbReference>
<dbReference type="Gene3D" id="3.30.1490.20">
    <property type="entry name" value="ATP-grasp fold, A domain"/>
    <property type="match status" value="1"/>
</dbReference>
<dbReference type="SUPFAM" id="SSF56059">
    <property type="entry name" value="Glutathione synthetase ATP-binding domain-like"/>
    <property type="match status" value="1"/>
</dbReference>
<gene>
    <name evidence="13" type="ORF">TrST_g816</name>
</gene>
<comment type="pathway">
    <text evidence="2">Purine metabolism; IMP biosynthesis via de novo pathway; 5-amino-1-(5-phospho-D-ribosyl)imidazole-4-carboxylate from 5-amino-1-(5-phospho-D-ribosyl)imidazole (carboxylase route): step 1/1.</text>
</comment>
<evidence type="ECO:0000313" key="14">
    <source>
        <dbReference type="Proteomes" id="UP001165085"/>
    </source>
</evidence>
<dbReference type="GO" id="GO:0005524">
    <property type="term" value="F:ATP binding"/>
    <property type="evidence" value="ECO:0007669"/>
    <property type="project" value="UniProtKB-UniRule"/>
</dbReference>
<protein>
    <recommendedName>
        <fullName evidence="4">phosphoribosylaminoimidazole carboxylase</fullName>
        <ecNumber evidence="4">4.1.1.21</ecNumber>
    </recommendedName>
    <alternativeName>
        <fullName evidence="10">AIR carboxylase</fullName>
    </alternativeName>
</protein>
<dbReference type="Pfam" id="PF00731">
    <property type="entry name" value="AIRC"/>
    <property type="match status" value="1"/>
</dbReference>
<dbReference type="SUPFAM" id="SSF51246">
    <property type="entry name" value="Rudiment single hybrid motif"/>
    <property type="match status" value="1"/>
</dbReference>
<dbReference type="NCBIfam" id="TIGR01162">
    <property type="entry name" value="purE"/>
    <property type="match status" value="1"/>
</dbReference>
<dbReference type="PANTHER" id="PTHR11609">
    <property type="entry name" value="PURINE BIOSYNTHESIS PROTEIN 6/7, PUR6/7"/>
    <property type="match status" value="1"/>
</dbReference>
<dbReference type="EMBL" id="BRXY01000295">
    <property type="protein sequence ID" value="GMH84642.1"/>
    <property type="molecule type" value="Genomic_DNA"/>
</dbReference>
<dbReference type="Gene3D" id="3.40.50.1970">
    <property type="match status" value="1"/>
</dbReference>
<dbReference type="FunFam" id="3.40.50.1970:FF:000013">
    <property type="entry name" value="Phosphoribosylaminoimidazole carboxylase"/>
    <property type="match status" value="1"/>
</dbReference>
<dbReference type="NCBIfam" id="TIGR01161">
    <property type="entry name" value="purK"/>
    <property type="match status" value="1"/>
</dbReference>
<dbReference type="InterPro" id="IPR011761">
    <property type="entry name" value="ATP-grasp"/>
</dbReference>
<dbReference type="InterPro" id="IPR003135">
    <property type="entry name" value="ATP-grasp_carboxylate-amine"/>
</dbReference>
<comment type="caution">
    <text evidence="13">The sequence shown here is derived from an EMBL/GenBank/DDBJ whole genome shotgun (WGS) entry which is preliminary data.</text>
</comment>
<dbReference type="Pfam" id="PF17769">
    <property type="entry name" value="PurK_C"/>
    <property type="match status" value="1"/>
</dbReference>
<dbReference type="InterPro" id="IPR000031">
    <property type="entry name" value="PurE_dom"/>
</dbReference>
<dbReference type="SUPFAM" id="SSF52440">
    <property type="entry name" value="PreATP-grasp domain"/>
    <property type="match status" value="1"/>
</dbReference>
<evidence type="ECO:0000256" key="11">
    <source>
        <dbReference type="PROSITE-ProRule" id="PRU00409"/>
    </source>
</evidence>
<keyword evidence="6" id="KW-0658">Purine biosynthesis</keyword>
<dbReference type="GO" id="GO:0046872">
    <property type="term" value="F:metal ion binding"/>
    <property type="evidence" value="ECO:0007669"/>
    <property type="project" value="InterPro"/>
</dbReference>
<evidence type="ECO:0000256" key="4">
    <source>
        <dbReference type="ARBA" id="ARBA00012329"/>
    </source>
</evidence>
<keyword evidence="8 11" id="KW-0067">ATP-binding</keyword>
<evidence type="ECO:0000256" key="9">
    <source>
        <dbReference type="ARBA" id="ARBA00023239"/>
    </source>
</evidence>
<dbReference type="GO" id="GO:0006189">
    <property type="term" value="P:'de novo' IMP biosynthetic process"/>
    <property type="evidence" value="ECO:0007669"/>
    <property type="project" value="InterPro"/>
</dbReference>
<comment type="similarity">
    <text evidence="3">In the C-terminal section; belongs to the AIR carboxylase family. Class I subfamily.</text>
</comment>